<gene>
    <name evidence="1" type="ORF">J07HQW2_01357</name>
</gene>
<dbReference type="HOGENOM" id="CLU_2712741_0_0_2"/>
<dbReference type="Pfam" id="PF24434">
    <property type="entry name" value="DUF7557"/>
    <property type="match status" value="1"/>
</dbReference>
<dbReference type="AlphaFoldDB" id="U1ND98"/>
<proteinExistence type="predicted"/>
<dbReference type="STRING" id="1238425.J07HQW2_01357"/>
<protein>
    <submittedName>
        <fullName evidence="1">Uncharacterized protein</fullName>
    </submittedName>
</protein>
<dbReference type="eggNOG" id="arCOG06215">
    <property type="taxonomic scope" value="Archaea"/>
</dbReference>
<sequence>MNRNYMSRDNPSLDIFLIECIHANMPQIHVDDETIARLDSLREDDEDYNAIVTELLNIYETEELTLFHSGDG</sequence>
<reference evidence="1 2" key="1">
    <citation type="journal article" date="2013" name="PLoS ONE">
        <title>Assembly-driven community genomics of a hypersaline microbial ecosystem.</title>
        <authorList>
            <person name="Podell S."/>
            <person name="Ugalde J.A."/>
            <person name="Narasingarao P."/>
            <person name="Banfield J.F."/>
            <person name="Heidelberg K.B."/>
            <person name="Allen E.E."/>
        </authorList>
    </citation>
    <scope>NUCLEOTIDE SEQUENCE [LARGE SCALE GENOMIC DNA]</scope>
    <source>
        <strain evidence="2">J07HQW2</strain>
    </source>
</reference>
<organism evidence="1 2">
    <name type="scientific">Haloquadratum walsbyi J07HQW2</name>
    <dbReference type="NCBI Taxonomy" id="1238425"/>
    <lineage>
        <taxon>Archaea</taxon>
        <taxon>Methanobacteriati</taxon>
        <taxon>Methanobacteriota</taxon>
        <taxon>Stenosarchaea group</taxon>
        <taxon>Halobacteria</taxon>
        <taxon>Halobacteriales</taxon>
        <taxon>Haloferacaceae</taxon>
        <taxon>Haloquadratum</taxon>
    </lineage>
</organism>
<dbReference type="Proteomes" id="UP000030710">
    <property type="component" value="Unassembled WGS sequence"/>
</dbReference>
<evidence type="ECO:0000313" key="1">
    <source>
        <dbReference type="EMBL" id="ERG94915.1"/>
    </source>
</evidence>
<dbReference type="EMBL" id="KE356561">
    <property type="protein sequence ID" value="ERG94915.1"/>
    <property type="molecule type" value="Genomic_DNA"/>
</dbReference>
<evidence type="ECO:0000313" key="2">
    <source>
        <dbReference type="Proteomes" id="UP000030710"/>
    </source>
</evidence>
<accession>U1ND98</accession>
<name>U1ND98_9EURY</name>
<dbReference type="InterPro" id="IPR055979">
    <property type="entry name" value="DUF7557"/>
</dbReference>